<gene>
    <name evidence="6" type="ORF">C9J01_17520</name>
</gene>
<dbReference type="PANTHER" id="PTHR34501:SF2">
    <property type="entry name" value="OUTER MEMBRANE PORIN F-RELATED"/>
    <property type="match status" value="1"/>
</dbReference>
<evidence type="ECO:0000256" key="2">
    <source>
        <dbReference type="ARBA" id="ARBA00022729"/>
    </source>
</evidence>
<feature type="signal peptide" evidence="4">
    <location>
        <begin position="1"/>
        <end position="21"/>
    </location>
</feature>
<comment type="subcellular location">
    <subcellularLocation>
        <location evidence="1">Cell outer membrane</location>
        <topology evidence="1">Multi-pass membrane protein</topology>
    </subcellularLocation>
</comment>
<evidence type="ECO:0000313" key="7">
    <source>
        <dbReference type="Proteomes" id="UP000241346"/>
    </source>
</evidence>
<sequence>MKLKICSAVISTLLLAGQASAFTLYEDEQTKFDIGGVFVLDAFQPVFGEDDIFSASRSILNMGVERQIQPGLTMDAKFEWDQFLNSPTSGRNNFRNRLGYVSINSDELGNLRFGKQWSAYHDVARYMDNLIIIDPDATPIYSEGTDGGFAATGRGDNLVAYRYSNNGVNVSAHYGFTSDGEESAPFEDAGETKTVKVKRDYNYALSTSYDFESGLSLGVAYLENKVEITNSQEVNGLEDGDKQTALTVGGQYVAGGLKVAAVYTKGENIHKAGLQGTSNPETSAKWADADAVDVYAHYALESGFRPYAYASHVDFDGEDGVDGDRQVYAVGLSYAFTPGATLSVEVKRNELNEFSGESSRTDNGGGFNFAWAF</sequence>
<dbReference type="GO" id="GO:0009279">
    <property type="term" value="C:cell outer membrane"/>
    <property type="evidence" value="ECO:0007669"/>
    <property type="project" value="UniProtKB-SubCell"/>
</dbReference>
<dbReference type="GO" id="GO:0015288">
    <property type="term" value="F:porin activity"/>
    <property type="evidence" value="ECO:0007669"/>
    <property type="project" value="InterPro"/>
</dbReference>
<dbReference type="Proteomes" id="UP000241346">
    <property type="component" value="Unassembled WGS sequence"/>
</dbReference>
<evidence type="ECO:0000256" key="4">
    <source>
        <dbReference type="SAM" id="SignalP"/>
    </source>
</evidence>
<evidence type="ECO:0000259" key="5">
    <source>
        <dbReference type="Pfam" id="PF13609"/>
    </source>
</evidence>
<dbReference type="OrthoDB" id="784582at2"/>
<dbReference type="Pfam" id="PF13609">
    <property type="entry name" value="Porin_4"/>
    <property type="match status" value="1"/>
</dbReference>
<keyword evidence="3" id="KW-0472">Membrane</keyword>
<proteinExistence type="predicted"/>
<protein>
    <submittedName>
        <fullName evidence="6">Porin</fullName>
    </submittedName>
</protein>
<dbReference type="Gene3D" id="2.40.160.10">
    <property type="entry name" value="Porin"/>
    <property type="match status" value="1"/>
</dbReference>
<evidence type="ECO:0000256" key="1">
    <source>
        <dbReference type="ARBA" id="ARBA00004571"/>
    </source>
</evidence>
<feature type="domain" description="Porin" evidence="5">
    <location>
        <begin position="56"/>
        <end position="350"/>
    </location>
</feature>
<evidence type="ECO:0000313" key="6">
    <source>
        <dbReference type="EMBL" id="PSW10799.1"/>
    </source>
</evidence>
<dbReference type="AlphaFoldDB" id="A0A2T3NAM4"/>
<dbReference type="CDD" id="cd00342">
    <property type="entry name" value="gram_neg_porins"/>
    <property type="match status" value="1"/>
</dbReference>
<comment type="caution">
    <text evidence="6">The sequence shown here is derived from an EMBL/GenBank/DDBJ whole genome shotgun (WGS) entry which is preliminary data.</text>
</comment>
<feature type="chain" id="PRO_5015648623" evidence="4">
    <location>
        <begin position="22"/>
        <end position="373"/>
    </location>
</feature>
<dbReference type="RefSeq" id="WP_107299435.1">
    <property type="nucleotide sequence ID" value="NZ_PYMB01000009.1"/>
</dbReference>
<reference evidence="6 7" key="1">
    <citation type="submission" date="2018-03" db="EMBL/GenBank/DDBJ databases">
        <title>Whole genome sequencing of Histamine producing bacteria.</title>
        <authorList>
            <person name="Butler K."/>
        </authorList>
    </citation>
    <scope>NUCLEOTIDE SEQUENCE [LARGE SCALE GENOMIC DNA]</scope>
    <source>
        <strain evidence="6 7">DSM 19138</strain>
    </source>
</reference>
<dbReference type="SUPFAM" id="SSF56935">
    <property type="entry name" value="Porins"/>
    <property type="match status" value="1"/>
</dbReference>
<keyword evidence="2 4" id="KW-0732">Signal</keyword>
<organism evidence="6 7">
    <name type="scientific">Photobacterium rosenbergii</name>
    <dbReference type="NCBI Taxonomy" id="294936"/>
    <lineage>
        <taxon>Bacteria</taxon>
        <taxon>Pseudomonadati</taxon>
        <taxon>Pseudomonadota</taxon>
        <taxon>Gammaproteobacteria</taxon>
        <taxon>Vibrionales</taxon>
        <taxon>Vibrionaceae</taxon>
        <taxon>Photobacterium</taxon>
    </lineage>
</organism>
<dbReference type="EMBL" id="PYMB01000009">
    <property type="protein sequence ID" value="PSW10799.1"/>
    <property type="molecule type" value="Genomic_DNA"/>
</dbReference>
<name>A0A2T3NAM4_9GAMM</name>
<dbReference type="InterPro" id="IPR050298">
    <property type="entry name" value="Gram-neg_bact_OMP"/>
</dbReference>
<dbReference type="InterPro" id="IPR023614">
    <property type="entry name" value="Porin_dom_sf"/>
</dbReference>
<accession>A0A2T3NAM4</accession>
<dbReference type="InterPro" id="IPR033900">
    <property type="entry name" value="Gram_neg_porin_domain"/>
</dbReference>
<evidence type="ECO:0000256" key="3">
    <source>
        <dbReference type="ARBA" id="ARBA00023136"/>
    </source>
</evidence>
<dbReference type="PANTHER" id="PTHR34501">
    <property type="entry name" value="PROTEIN YDDL-RELATED"/>
    <property type="match status" value="1"/>
</dbReference>